<dbReference type="NCBIfam" id="TIGR00674">
    <property type="entry name" value="dapA"/>
    <property type="match status" value="1"/>
</dbReference>
<evidence type="ECO:0000256" key="2">
    <source>
        <dbReference type="ARBA" id="ARBA00005120"/>
    </source>
</evidence>
<organism evidence="14 15">
    <name type="scientific">Candidatus Synchoanobacter obligatus</name>
    <dbReference type="NCBI Taxonomy" id="2919597"/>
    <lineage>
        <taxon>Bacteria</taxon>
        <taxon>Pseudomonadati</taxon>
        <taxon>Pseudomonadota</taxon>
        <taxon>Gammaproteobacteria</taxon>
        <taxon>Candidatus Comchoanobacterales</taxon>
        <taxon>Candidatus Comchoanobacteraceae</taxon>
        <taxon>Candidatus Synchoanobacter</taxon>
    </lineage>
</organism>
<comment type="function">
    <text evidence="1 12">Catalyzes the condensation of (S)-aspartate-beta-semialdehyde [(S)-ASA] and pyruvate to 4-hydroxy-tetrahydrodipicolinate (HTPA).</text>
</comment>
<evidence type="ECO:0000256" key="7">
    <source>
        <dbReference type="ARBA" id="ARBA00022915"/>
    </source>
</evidence>
<dbReference type="PRINTS" id="PR00146">
    <property type="entry name" value="DHPICSNTHASE"/>
</dbReference>
<dbReference type="Proteomes" id="UP001320768">
    <property type="component" value="Unassembled WGS sequence"/>
</dbReference>
<dbReference type="Pfam" id="PF00701">
    <property type="entry name" value="DHDPS"/>
    <property type="match status" value="1"/>
</dbReference>
<dbReference type="PIRSF" id="PIRSF001365">
    <property type="entry name" value="DHDPS"/>
    <property type="match status" value="1"/>
</dbReference>
<evidence type="ECO:0000256" key="8">
    <source>
        <dbReference type="ARBA" id="ARBA00023154"/>
    </source>
</evidence>
<keyword evidence="6 12" id="KW-0028">Amino-acid biosynthesis</keyword>
<feature type="binding site" evidence="12">
    <location>
        <position position="47"/>
    </location>
    <ligand>
        <name>pyruvate</name>
        <dbReference type="ChEBI" id="CHEBI:15361"/>
    </ligand>
</feature>
<dbReference type="CDD" id="cd00950">
    <property type="entry name" value="DHDPS"/>
    <property type="match status" value="1"/>
</dbReference>
<dbReference type="InterPro" id="IPR013785">
    <property type="entry name" value="Aldolase_TIM"/>
</dbReference>
<dbReference type="RefSeq" id="WP_258569747.1">
    <property type="nucleotide sequence ID" value="NZ_JAKUDN010000002.1"/>
</dbReference>
<dbReference type="EMBL" id="JAKUDN010000002">
    <property type="protein sequence ID" value="MCP8352643.1"/>
    <property type="molecule type" value="Genomic_DNA"/>
</dbReference>
<feature type="binding site" evidence="12">
    <location>
        <position position="204"/>
    </location>
    <ligand>
        <name>pyruvate</name>
        <dbReference type="ChEBI" id="CHEBI:15361"/>
    </ligand>
</feature>
<evidence type="ECO:0000256" key="12">
    <source>
        <dbReference type="HAMAP-Rule" id="MF_00418"/>
    </source>
</evidence>
<evidence type="ECO:0000256" key="9">
    <source>
        <dbReference type="ARBA" id="ARBA00023239"/>
    </source>
</evidence>
<evidence type="ECO:0000256" key="10">
    <source>
        <dbReference type="ARBA" id="ARBA00023270"/>
    </source>
</evidence>
<comment type="caution">
    <text evidence="14">The sequence shown here is derived from an EMBL/GenBank/DDBJ whole genome shotgun (WGS) entry which is preliminary data.</text>
</comment>
<keyword evidence="9 12" id="KW-0456">Lyase</keyword>
<dbReference type="GO" id="GO:0008840">
    <property type="term" value="F:4-hydroxy-tetrahydrodipicolinate synthase activity"/>
    <property type="evidence" value="ECO:0007669"/>
    <property type="project" value="UniProtKB-EC"/>
</dbReference>
<comment type="subunit">
    <text evidence="12">Homotetramer; dimer of dimers.</text>
</comment>
<dbReference type="PANTHER" id="PTHR12128:SF66">
    <property type="entry name" value="4-HYDROXY-2-OXOGLUTARATE ALDOLASE, MITOCHONDRIAL"/>
    <property type="match status" value="1"/>
</dbReference>
<comment type="subcellular location">
    <subcellularLocation>
        <location evidence="12">Cytoplasm</location>
    </subcellularLocation>
</comment>
<comment type="pathway">
    <text evidence="2 12">Amino-acid biosynthesis; L-lysine biosynthesis via DAP pathway; (S)-tetrahydrodipicolinate from L-aspartate: step 3/4.</text>
</comment>
<dbReference type="InterPro" id="IPR002220">
    <property type="entry name" value="DapA-like"/>
</dbReference>
<dbReference type="PANTHER" id="PTHR12128">
    <property type="entry name" value="DIHYDRODIPICOLINATE SYNTHASE"/>
    <property type="match status" value="1"/>
</dbReference>
<dbReference type="EC" id="4.3.3.7" evidence="4 12"/>
<dbReference type="PROSITE" id="PS00665">
    <property type="entry name" value="DHDPS_1"/>
    <property type="match status" value="1"/>
</dbReference>
<dbReference type="InterPro" id="IPR020624">
    <property type="entry name" value="Schiff_base-form_aldolases_CS"/>
</dbReference>
<comment type="catalytic activity">
    <reaction evidence="11 12">
        <text>L-aspartate 4-semialdehyde + pyruvate = (2S,4S)-4-hydroxy-2,3,4,5-tetrahydrodipicolinate + H2O + H(+)</text>
        <dbReference type="Rhea" id="RHEA:34171"/>
        <dbReference type="ChEBI" id="CHEBI:15361"/>
        <dbReference type="ChEBI" id="CHEBI:15377"/>
        <dbReference type="ChEBI" id="CHEBI:15378"/>
        <dbReference type="ChEBI" id="CHEBI:67139"/>
        <dbReference type="ChEBI" id="CHEBI:537519"/>
        <dbReference type="EC" id="4.3.3.7"/>
    </reaction>
</comment>
<dbReference type="InterPro" id="IPR005263">
    <property type="entry name" value="DapA"/>
</dbReference>
<feature type="site" description="Part of a proton relay during catalysis" evidence="12">
    <location>
        <position position="46"/>
    </location>
</feature>
<protein>
    <recommendedName>
        <fullName evidence="4 12">4-hydroxy-tetrahydrodipicolinate synthase</fullName>
        <shortName evidence="12">HTPA synthase</shortName>
        <ecNumber evidence="4 12">4.3.3.7</ecNumber>
    </recommendedName>
</protein>
<feature type="active site" description="Proton donor/acceptor" evidence="12">
    <location>
        <position position="135"/>
    </location>
</feature>
<comment type="caution">
    <text evidence="12">Was originally thought to be a dihydrodipicolinate synthase (DHDPS), catalyzing the condensation of (S)-aspartate-beta-semialdehyde [(S)-ASA] and pyruvate to dihydrodipicolinate (DHDP). However, it was shown in E.coli that the product of the enzymatic reaction is not dihydrodipicolinate but in fact (4S)-4-hydroxy-2,3,4,5-tetrahydro-(2S)-dipicolinic acid (HTPA), and that the consecutive dehydration reaction leading to DHDP is not spontaneous but catalyzed by DapB.</text>
</comment>
<keyword evidence="5 12" id="KW-0963">Cytoplasm</keyword>
<evidence type="ECO:0000256" key="5">
    <source>
        <dbReference type="ARBA" id="ARBA00022490"/>
    </source>
</evidence>
<dbReference type="InterPro" id="IPR020625">
    <property type="entry name" value="Schiff_base-form_aldolases_AS"/>
</dbReference>
<feature type="site" description="Part of a proton relay during catalysis" evidence="12">
    <location>
        <position position="109"/>
    </location>
</feature>
<evidence type="ECO:0000256" key="11">
    <source>
        <dbReference type="ARBA" id="ARBA00047836"/>
    </source>
</evidence>
<dbReference type="SUPFAM" id="SSF51569">
    <property type="entry name" value="Aldolase"/>
    <property type="match status" value="1"/>
</dbReference>
<evidence type="ECO:0000313" key="15">
    <source>
        <dbReference type="Proteomes" id="UP001320768"/>
    </source>
</evidence>
<proteinExistence type="inferred from homology"/>
<keyword evidence="10 12" id="KW-0704">Schiff base</keyword>
<dbReference type="SMART" id="SM01130">
    <property type="entry name" value="DHDPS"/>
    <property type="match status" value="1"/>
</dbReference>
<accession>A0ABT1L756</accession>
<evidence type="ECO:0000256" key="3">
    <source>
        <dbReference type="ARBA" id="ARBA00007592"/>
    </source>
</evidence>
<name>A0ABT1L756_9GAMM</name>
<dbReference type="HAMAP" id="MF_00418">
    <property type="entry name" value="DapA"/>
    <property type="match status" value="1"/>
</dbReference>
<evidence type="ECO:0000256" key="6">
    <source>
        <dbReference type="ARBA" id="ARBA00022605"/>
    </source>
</evidence>
<sequence>MFELRGSIVPLVTPLTHQREVDYPALEKLLAWHNDASTQGLIILGSTGEGNLLTEEERAEVIDFVINASNHTMPVWVGVNDTNPDRVLKLIHQAADLGAEGVMVPSPMYVKPSQAGIISYFTHLADASPIGLMMYNVPSRTGSTIDIETACILSHHEQIIGIKDCQISVDGMAQYQNAAHHFEVYCGNDRDMLVCLENGGAGVISVIGNLLPELVRALYELSVLGVHHKSAALDSRWQQLIGALERMSNPAAIKWAMSERGIISPYTRLPLSPLNFEEEAVMTEALEDLAPLWTFNPDYDVS</sequence>
<keyword evidence="7 12" id="KW-0220">Diaminopimelate biosynthesis</keyword>
<evidence type="ECO:0000256" key="4">
    <source>
        <dbReference type="ARBA" id="ARBA00012086"/>
    </source>
</evidence>
<gene>
    <name evidence="12 14" type="primary">dapA</name>
    <name evidence="14" type="ORF">MKS91_05030</name>
</gene>
<dbReference type="PROSITE" id="PS00666">
    <property type="entry name" value="DHDPS_2"/>
    <property type="match status" value="1"/>
</dbReference>
<keyword evidence="8 12" id="KW-0457">Lysine biosynthesis</keyword>
<reference evidence="14 15" key="1">
    <citation type="journal article" date="2022" name="Nat. Microbiol.">
        <title>The microbiome of a bacterivorous marine choanoflagellate contains a resource-demanding obligate bacterial associate.</title>
        <authorList>
            <person name="Needham D.M."/>
            <person name="Poirier C."/>
            <person name="Bachy C."/>
            <person name="George E.E."/>
            <person name="Wilken S."/>
            <person name="Yung C.C.M."/>
            <person name="Limardo A.J."/>
            <person name="Morando M."/>
            <person name="Sudek L."/>
            <person name="Malmstrom R.R."/>
            <person name="Keeling P.J."/>
            <person name="Santoro A.E."/>
            <person name="Worden A.Z."/>
        </authorList>
    </citation>
    <scope>NUCLEOTIDE SEQUENCE [LARGE SCALE GENOMIC DNA]</scope>
    <source>
        <strain evidence="14 15">Comchoano-2</strain>
    </source>
</reference>
<evidence type="ECO:0000256" key="1">
    <source>
        <dbReference type="ARBA" id="ARBA00003294"/>
    </source>
</evidence>
<dbReference type="Gene3D" id="3.20.20.70">
    <property type="entry name" value="Aldolase class I"/>
    <property type="match status" value="1"/>
</dbReference>
<comment type="similarity">
    <text evidence="3 12 13">Belongs to the DapA family.</text>
</comment>
<evidence type="ECO:0000256" key="13">
    <source>
        <dbReference type="PIRNR" id="PIRNR001365"/>
    </source>
</evidence>
<feature type="active site" description="Schiff-base intermediate with substrate" evidence="12">
    <location>
        <position position="163"/>
    </location>
</feature>
<keyword evidence="15" id="KW-1185">Reference proteome</keyword>
<evidence type="ECO:0000313" key="14">
    <source>
        <dbReference type="EMBL" id="MCP8352643.1"/>
    </source>
</evidence>